<protein>
    <submittedName>
        <fullName evidence="3">Peptidoglycan-binding protein</fullName>
    </submittedName>
</protein>
<proteinExistence type="predicted"/>
<dbReference type="PANTHER" id="PTHR34700">
    <property type="entry name" value="POTASSIUM BINDING PROTEIN KBP"/>
    <property type="match status" value="1"/>
</dbReference>
<name>A0A1S1X259_9NEIS</name>
<accession>A0A1S1X259</accession>
<dbReference type="OrthoDB" id="9765158at2"/>
<dbReference type="PANTHER" id="PTHR34700:SF4">
    <property type="entry name" value="PHAGE-LIKE ELEMENT PBSX PROTEIN XKDP"/>
    <property type="match status" value="1"/>
</dbReference>
<reference evidence="3 4" key="1">
    <citation type="submission" date="2016-09" db="EMBL/GenBank/DDBJ databases">
        <title>Chromobacterium muskegensis sp. nov., an insecticidal bacterium isolated from Sphagnum bogs.</title>
        <authorList>
            <person name="Sparks M.E."/>
            <person name="Blackburn M.B."/>
            <person name="Gundersen-Rindal D.E."/>
            <person name="Mitchell A."/>
            <person name="Farrar R."/>
            <person name="Kuhar D."/>
        </authorList>
    </citation>
    <scope>NUCLEOTIDE SEQUENCE [LARGE SCALE GENOMIC DNA]</scope>
    <source>
        <strain evidence="3 4">37-2</strain>
    </source>
</reference>
<dbReference type="CDD" id="cd00118">
    <property type="entry name" value="LysM"/>
    <property type="match status" value="1"/>
</dbReference>
<evidence type="ECO:0000256" key="1">
    <source>
        <dbReference type="SAM" id="SignalP"/>
    </source>
</evidence>
<dbReference type="Proteomes" id="UP000180088">
    <property type="component" value="Unassembled WGS sequence"/>
</dbReference>
<evidence type="ECO:0000313" key="3">
    <source>
        <dbReference type="EMBL" id="OHX13603.1"/>
    </source>
</evidence>
<dbReference type="InterPro" id="IPR018392">
    <property type="entry name" value="LysM"/>
</dbReference>
<dbReference type="AlphaFoldDB" id="A0A1S1X259"/>
<feature type="domain" description="LysM" evidence="2">
    <location>
        <begin position="31"/>
        <end position="80"/>
    </location>
</feature>
<dbReference type="SMART" id="SM00257">
    <property type="entry name" value="LysM"/>
    <property type="match status" value="1"/>
</dbReference>
<dbReference type="EMBL" id="MKCS01000001">
    <property type="protein sequence ID" value="OHX13603.1"/>
    <property type="molecule type" value="Genomic_DNA"/>
</dbReference>
<dbReference type="Pfam" id="PF01476">
    <property type="entry name" value="LysM"/>
    <property type="match status" value="1"/>
</dbReference>
<organism evidence="3 4">
    <name type="scientific">Chromobacterium sphagni</name>
    <dbReference type="NCBI Taxonomy" id="1903179"/>
    <lineage>
        <taxon>Bacteria</taxon>
        <taxon>Pseudomonadati</taxon>
        <taxon>Pseudomonadota</taxon>
        <taxon>Betaproteobacteria</taxon>
        <taxon>Neisseriales</taxon>
        <taxon>Chromobacteriaceae</taxon>
        <taxon>Chromobacterium</taxon>
    </lineage>
</organism>
<evidence type="ECO:0000313" key="4">
    <source>
        <dbReference type="Proteomes" id="UP000180088"/>
    </source>
</evidence>
<sequence>MRNRIISLALVLGLALPAFSDELTVKPDAPGRYTVVKGDTLWGISGRYLQSPWQWPELWRMNRADVKNPHWIYPGDVLVLDYVDGRPRLSLASDATREVKLSPQARPEELDRAISSIPADVIEPFLARPLVVDAAQFATGPQLVAGPDERISISQGDKVYASGVGESGTWQSYRLGKPLVDPDSNNALGIEASYSGDLVVEKLGRDVQTLRVRRVAEEILIGDRLVRAPKEQFVSYVPHPPPENLRGKIISTYQGIDGAAQYSTVAVNLGSQSGMEPGLVFGIYKKGGNILITGADGKPRQGQLPTEQAGKLFVYRVFDKVSYALVLDSTSAIYVGDSIAAPEAE</sequence>
<dbReference type="SUPFAM" id="SSF54106">
    <property type="entry name" value="LysM domain"/>
    <property type="match status" value="1"/>
</dbReference>
<dbReference type="Gene3D" id="3.10.350.10">
    <property type="entry name" value="LysM domain"/>
    <property type="match status" value="1"/>
</dbReference>
<dbReference type="PROSITE" id="PS51782">
    <property type="entry name" value="LYSM"/>
    <property type="match status" value="1"/>
</dbReference>
<feature type="signal peptide" evidence="1">
    <location>
        <begin position="1"/>
        <end position="20"/>
    </location>
</feature>
<dbReference type="InterPro" id="IPR052196">
    <property type="entry name" value="Bact_Kbp"/>
</dbReference>
<dbReference type="RefSeq" id="WP_071115728.1">
    <property type="nucleotide sequence ID" value="NZ_MKCS01000001.1"/>
</dbReference>
<dbReference type="STRING" id="1903179.BI347_08790"/>
<gene>
    <name evidence="3" type="ORF">BI347_08790</name>
</gene>
<keyword evidence="1" id="KW-0732">Signal</keyword>
<dbReference type="InterPro" id="IPR036779">
    <property type="entry name" value="LysM_dom_sf"/>
</dbReference>
<evidence type="ECO:0000259" key="2">
    <source>
        <dbReference type="PROSITE" id="PS51782"/>
    </source>
</evidence>
<comment type="caution">
    <text evidence="3">The sequence shown here is derived from an EMBL/GenBank/DDBJ whole genome shotgun (WGS) entry which is preliminary data.</text>
</comment>
<feature type="chain" id="PRO_5010269517" evidence="1">
    <location>
        <begin position="21"/>
        <end position="345"/>
    </location>
</feature>